<comment type="caution">
    <text evidence="1">The sequence shown here is derived from an EMBL/GenBank/DDBJ whole genome shotgun (WGS) entry which is preliminary data.</text>
</comment>
<dbReference type="RefSeq" id="WP_008865142.1">
    <property type="nucleotide sequence ID" value="NZ_CAJUON010000005.1"/>
</dbReference>
<organism evidence="1 2">
    <name type="scientific">Parasutterella excrementihominis</name>
    <dbReference type="NCBI Taxonomy" id="487175"/>
    <lineage>
        <taxon>Bacteria</taxon>
        <taxon>Pseudomonadati</taxon>
        <taxon>Pseudomonadota</taxon>
        <taxon>Betaproteobacteria</taxon>
        <taxon>Burkholderiales</taxon>
        <taxon>Sutterellaceae</taxon>
        <taxon>Parasutterella</taxon>
    </lineage>
</organism>
<dbReference type="AlphaFoldDB" id="A0A6I3S4U3"/>
<evidence type="ECO:0000313" key="1">
    <source>
        <dbReference type="EMBL" id="MTU42888.1"/>
    </source>
</evidence>
<gene>
    <name evidence="1" type="ORF">GMD42_04505</name>
</gene>
<dbReference type="Proteomes" id="UP000462362">
    <property type="component" value="Unassembled WGS sequence"/>
</dbReference>
<accession>A0A6I3S4U3</accession>
<protein>
    <submittedName>
        <fullName evidence="1">Uncharacterized protein</fullName>
    </submittedName>
</protein>
<evidence type="ECO:0000313" key="2">
    <source>
        <dbReference type="Proteomes" id="UP000462362"/>
    </source>
</evidence>
<proteinExistence type="predicted"/>
<reference evidence="1 2" key="1">
    <citation type="journal article" date="2019" name="Nat. Med.">
        <title>A library of human gut bacterial isolates paired with longitudinal multiomics data enables mechanistic microbiome research.</title>
        <authorList>
            <person name="Poyet M."/>
            <person name="Groussin M."/>
            <person name="Gibbons S.M."/>
            <person name="Avila-Pacheco J."/>
            <person name="Jiang X."/>
            <person name="Kearney S.M."/>
            <person name="Perrotta A.R."/>
            <person name="Berdy B."/>
            <person name="Zhao S."/>
            <person name="Lieberman T.D."/>
            <person name="Swanson P.K."/>
            <person name="Smith M."/>
            <person name="Roesemann S."/>
            <person name="Alexander J.E."/>
            <person name="Rich S.A."/>
            <person name="Livny J."/>
            <person name="Vlamakis H."/>
            <person name="Clish C."/>
            <person name="Bullock K."/>
            <person name="Deik A."/>
            <person name="Scott J."/>
            <person name="Pierce K.A."/>
            <person name="Xavier R.J."/>
            <person name="Alm E.J."/>
        </authorList>
    </citation>
    <scope>NUCLEOTIDE SEQUENCE [LARGE SCALE GENOMIC DNA]</scope>
    <source>
        <strain evidence="1 2">BIOML-A2</strain>
    </source>
</reference>
<sequence length="47" mass="5448">MEQKEKKKLWKWLVVAVALIFFAFMAILPFAWEDGDDVPAPNPTIEN</sequence>
<dbReference type="EMBL" id="WNCL01000009">
    <property type="protein sequence ID" value="MTU42888.1"/>
    <property type="molecule type" value="Genomic_DNA"/>
</dbReference>
<dbReference type="GeneID" id="43350120"/>
<name>A0A6I3S4U3_9BURK</name>